<accession>A0A6A5WBY6</accession>
<organism evidence="3 4">
    <name type="scientific">Amniculicola lignicola CBS 123094</name>
    <dbReference type="NCBI Taxonomy" id="1392246"/>
    <lineage>
        <taxon>Eukaryota</taxon>
        <taxon>Fungi</taxon>
        <taxon>Dikarya</taxon>
        <taxon>Ascomycota</taxon>
        <taxon>Pezizomycotina</taxon>
        <taxon>Dothideomycetes</taxon>
        <taxon>Pleosporomycetidae</taxon>
        <taxon>Pleosporales</taxon>
        <taxon>Amniculicolaceae</taxon>
        <taxon>Amniculicola</taxon>
    </lineage>
</organism>
<keyword evidence="2" id="KW-1133">Transmembrane helix</keyword>
<gene>
    <name evidence="3" type="ORF">P154DRAFT_524119</name>
</gene>
<evidence type="ECO:0000313" key="4">
    <source>
        <dbReference type="Proteomes" id="UP000799779"/>
    </source>
</evidence>
<feature type="compositionally biased region" description="Low complexity" evidence="1">
    <location>
        <begin position="98"/>
        <end position="115"/>
    </location>
</feature>
<keyword evidence="2" id="KW-0812">Transmembrane</keyword>
<name>A0A6A5WBY6_9PLEO</name>
<protein>
    <submittedName>
        <fullName evidence="3">Uncharacterized protein</fullName>
    </submittedName>
</protein>
<sequence>MLSHPFSHLESNTRRRTIAYSLLPNRHVLAMYVHAYMEYCAYGIMYIIITHMVPQHIHPRPRTCRHLPMYPCPADPLLSSYLDSAIRNQSIDRSDRNSASSRLTSSRLASRLCDG</sequence>
<keyword evidence="2" id="KW-0472">Membrane</keyword>
<keyword evidence="4" id="KW-1185">Reference proteome</keyword>
<proteinExistence type="predicted"/>
<reference evidence="3" key="1">
    <citation type="journal article" date="2020" name="Stud. Mycol.">
        <title>101 Dothideomycetes genomes: a test case for predicting lifestyles and emergence of pathogens.</title>
        <authorList>
            <person name="Haridas S."/>
            <person name="Albert R."/>
            <person name="Binder M."/>
            <person name="Bloem J."/>
            <person name="Labutti K."/>
            <person name="Salamov A."/>
            <person name="Andreopoulos B."/>
            <person name="Baker S."/>
            <person name="Barry K."/>
            <person name="Bills G."/>
            <person name="Bluhm B."/>
            <person name="Cannon C."/>
            <person name="Castanera R."/>
            <person name="Culley D."/>
            <person name="Daum C."/>
            <person name="Ezra D."/>
            <person name="Gonzalez J."/>
            <person name="Henrissat B."/>
            <person name="Kuo A."/>
            <person name="Liang C."/>
            <person name="Lipzen A."/>
            <person name="Lutzoni F."/>
            <person name="Magnuson J."/>
            <person name="Mondo S."/>
            <person name="Nolan M."/>
            <person name="Ohm R."/>
            <person name="Pangilinan J."/>
            <person name="Park H.-J."/>
            <person name="Ramirez L."/>
            <person name="Alfaro M."/>
            <person name="Sun H."/>
            <person name="Tritt A."/>
            <person name="Yoshinaga Y."/>
            <person name="Zwiers L.-H."/>
            <person name="Turgeon B."/>
            <person name="Goodwin S."/>
            <person name="Spatafora J."/>
            <person name="Crous P."/>
            <person name="Grigoriev I."/>
        </authorList>
    </citation>
    <scope>NUCLEOTIDE SEQUENCE</scope>
    <source>
        <strain evidence="3">CBS 123094</strain>
    </source>
</reference>
<dbReference type="AlphaFoldDB" id="A0A6A5WBY6"/>
<evidence type="ECO:0000256" key="1">
    <source>
        <dbReference type="SAM" id="MobiDB-lite"/>
    </source>
</evidence>
<evidence type="ECO:0000313" key="3">
    <source>
        <dbReference type="EMBL" id="KAF1998424.1"/>
    </source>
</evidence>
<feature type="transmembrane region" description="Helical" evidence="2">
    <location>
        <begin position="29"/>
        <end position="53"/>
    </location>
</feature>
<feature type="region of interest" description="Disordered" evidence="1">
    <location>
        <begin position="92"/>
        <end position="115"/>
    </location>
</feature>
<dbReference type="EMBL" id="ML977604">
    <property type="protein sequence ID" value="KAF1998424.1"/>
    <property type="molecule type" value="Genomic_DNA"/>
</dbReference>
<evidence type="ECO:0000256" key="2">
    <source>
        <dbReference type="SAM" id="Phobius"/>
    </source>
</evidence>
<dbReference type="Proteomes" id="UP000799779">
    <property type="component" value="Unassembled WGS sequence"/>
</dbReference>